<proteinExistence type="predicted"/>
<name>A0AA41S6F0_PAPNU</name>
<comment type="caution">
    <text evidence="2">The sequence shown here is derived from an EMBL/GenBank/DDBJ whole genome shotgun (WGS) entry which is preliminary data.</text>
</comment>
<organism evidence="2 3">
    <name type="scientific">Papaver nudicaule</name>
    <name type="common">Iceland poppy</name>
    <dbReference type="NCBI Taxonomy" id="74823"/>
    <lineage>
        <taxon>Eukaryota</taxon>
        <taxon>Viridiplantae</taxon>
        <taxon>Streptophyta</taxon>
        <taxon>Embryophyta</taxon>
        <taxon>Tracheophyta</taxon>
        <taxon>Spermatophyta</taxon>
        <taxon>Magnoliopsida</taxon>
        <taxon>Ranunculales</taxon>
        <taxon>Papaveraceae</taxon>
        <taxon>Papaveroideae</taxon>
        <taxon>Papaver</taxon>
    </lineage>
</organism>
<dbReference type="Proteomes" id="UP001177140">
    <property type="component" value="Unassembled WGS sequence"/>
</dbReference>
<dbReference type="EMBL" id="JAJJMA010065993">
    <property type="protein sequence ID" value="MCL7027238.1"/>
    <property type="molecule type" value="Genomic_DNA"/>
</dbReference>
<dbReference type="PANTHER" id="PTHR13523">
    <property type="entry name" value="COILED-COIL-HELIX-COILED-COIL-HELIX DOMAIN CONTAINING 2/NUR77"/>
    <property type="match status" value="1"/>
</dbReference>
<dbReference type="GO" id="GO:0005739">
    <property type="term" value="C:mitochondrion"/>
    <property type="evidence" value="ECO:0007669"/>
    <property type="project" value="TreeGrafter"/>
</dbReference>
<feature type="region of interest" description="Disordered" evidence="1">
    <location>
        <begin position="1"/>
        <end position="30"/>
    </location>
</feature>
<dbReference type="InterPro" id="IPR055304">
    <property type="entry name" value="CHCHD2/10-like"/>
</dbReference>
<gene>
    <name evidence="2" type="ORF">MKW94_019772</name>
</gene>
<evidence type="ECO:0000256" key="1">
    <source>
        <dbReference type="SAM" id="MobiDB-lite"/>
    </source>
</evidence>
<dbReference type="GO" id="GO:0005634">
    <property type="term" value="C:nucleus"/>
    <property type="evidence" value="ECO:0007669"/>
    <property type="project" value="TreeGrafter"/>
</dbReference>
<evidence type="ECO:0000313" key="2">
    <source>
        <dbReference type="EMBL" id="MCL7027238.1"/>
    </source>
</evidence>
<protein>
    <submittedName>
        <fullName evidence="2">Uncharacterized protein</fullName>
    </submittedName>
</protein>
<evidence type="ECO:0000313" key="3">
    <source>
        <dbReference type="Proteomes" id="UP001177140"/>
    </source>
</evidence>
<sequence length="161" mass="16934">MRPFVSNFGSSSSGSARAPPPAPAQSGGGGMLGGLGATIAQGMAFGGGSAMAHRAVDSIMGPRTIQHEAVGSDGVGPAAASVGGSDACSNQNKVFQDMKSRFYLNTLTQTHSFSLSREISEYIFSLCLFVRFSRLLVCFFSPLISLQDYVAQFFSLVLLFF</sequence>
<reference evidence="2" key="1">
    <citation type="submission" date="2022-03" db="EMBL/GenBank/DDBJ databases">
        <title>A functionally conserved STORR gene fusion in Papaver species that diverged 16.8 million years ago.</title>
        <authorList>
            <person name="Catania T."/>
        </authorList>
    </citation>
    <scope>NUCLEOTIDE SEQUENCE</scope>
    <source>
        <strain evidence="2">S-191538</strain>
    </source>
</reference>
<keyword evidence="3" id="KW-1185">Reference proteome</keyword>
<dbReference type="GO" id="GO:0007005">
    <property type="term" value="P:mitochondrion organization"/>
    <property type="evidence" value="ECO:0007669"/>
    <property type="project" value="InterPro"/>
</dbReference>
<dbReference type="PANTHER" id="PTHR13523:SF2">
    <property type="entry name" value="COILED-COIL-HELIX-COILED-COIL-HELIX DOMAIN CONTAINING 2, ISOFORM A-RELATED"/>
    <property type="match status" value="1"/>
</dbReference>
<accession>A0AA41S6F0</accession>
<dbReference type="AlphaFoldDB" id="A0AA41S6F0"/>